<feature type="transmembrane region" description="Helical" evidence="9">
    <location>
        <begin position="613"/>
        <end position="639"/>
    </location>
</feature>
<dbReference type="CDD" id="cd03213">
    <property type="entry name" value="ABCG_EPDR"/>
    <property type="match status" value="1"/>
</dbReference>
<evidence type="ECO:0000256" key="6">
    <source>
        <dbReference type="ARBA" id="ARBA00022840"/>
    </source>
</evidence>
<keyword evidence="8 9" id="KW-0472">Membrane</keyword>
<gene>
    <name evidence="12" type="ORF">H1D24_25780</name>
</gene>
<organism evidence="12 13">
    <name type="scientific">Streptomyces himalayensis subsp. himalayensis</name>
    <dbReference type="NCBI Taxonomy" id="2756131"/>
    <lineage>
        <taxon>Bacteria</taxon>
        <taxon>Bacillati</taxon>
        <taxon>Actinomycetota</taxon>
        <taxon>Actinomycetes</taxon>
        <taxon>Kitasatosporales</taxon>
        <taxon>Streptomycetaceae</taxon>
        <taxon>Streptomyces</taxon>
        <taxon>Streptomyces himalayensis</taxon>
    </lineage>
</organism>
<feature type="domain" description="ABC transporter" evidence="11">
    <location>
        <begin position="229"/>
        <end position="464"/>
    </location>
</feature>
<dbReference type="SUPFAM" id="SSF49879">
    <property type="entry name" value="SMAD/FHA domain"/>
    <property type="match status" value="2"/>
</dbReference>
<evidence type="ECO:0000256" key="9">
    <source>
        <dbReference type="SAM" id="Phobius"/>
    </source>
</evidence>
<evidence type="ECO:0000256" key="5">
    <source>
        <dbReference type="ARBA" id="ARBA00022741"/>
    </source>
</evidence>
<reference evidence="12 13" key="1">
    <citation type="submission" date="2020-07" db="EMBL/GenBank/DDBJ databases">
        <title>Streptomyces isolated from Indian soil.</title>
        <authorList>
            <person name="Mandal S."/>
            <person name="Maiti P.K."/>
        </authorList>
    </citation>
    <scope>NUCLEOTIDE SEQUENCE [LARGE SCALE GENOMIC DNA]</scope>
    <source>
        <strain evidence="12 13">PSKA28</strain>
    </source>
</reference>
<dbReference type="GO" id="GO:0016020">
    <property type="term" value="C:membrane"/>
    <property type="evidence" value="ECO:0007669"/>
    <property type="project" value="UniProtKB-SubCell"/>
</dbReference>
<protein>
    <submittedName>
        <fullName evidence="12">FHA domain-containing protein</fullName>
    </submittedName>
</protein>
<dbReference type="InterPro" id="IPR050352">
    <property type="entry name" value="ABCG_transporters"/>
</dbReference>
<evidence type="ECO:0000313" key="13">
    <source>
        <dbReference type="Proteomes" id="UP000545761"/>
    </source>
</evidence>
<dbReference type="SMART" id="SM00240">
    <property type="entry name" value="FHA"/>
    <property type="match status" value="2"/>
</dbReference>
<keyword evidence="2" id="KW-0813">Transport</keyword>
<evidence type="ECO:0000256" key="1">
    <source>
        <dbReference type="ARBA" id="ARBA00004141"/>
    </source>
</evidence>
<evidence type="ECO:0000256" key="4">
    <source>
        <dbReference type="ARBA" id="ARBA00022692"/>
    </source>
</evidence>
<comment type="subcellular location">
    <subcellularLocation>
        <location evidence="1">Membrane</location>
        <topology evidence="1">Multi-pass membrane protein</topology>
    </subcellularLocation>
</comment>
<evidence type="ECO:0000313" key="12">
    <source>
        <dbReference type="EMBL" id="MBA2949138.1"/>
    </source>
</evidence>
<dbReference type="InterPro" id="IPR027417">
    <property type="entry name" value="P-loop_NTPase"/>
</dbReference>
<keyword evidence="7 9" id="KW-1133">Transmembrane helix</keyword>
<evidence type="ECO:0000256" key="8">
    <source>
        <dbReference type="ARBA" id="ARBA00023136"/>
    </source>
</evidence>
<dbReference type="SUPFAM" id="SSF52540">
    <property type="entry name" value="P-loop containing nucleoside triphosphate hydrolases"/>
    <property type="match status" value="1"/>
</dbReference>
<dbReference type="GO" id="GO:0140359">
    <property type="term" value="F:ABC-type transporter activity"/>
    <property type="evidence" value="ECO:0007669"/>
    <property type="project" value="InterPro"/>
</dbReference>
<dbReference type="InterPro" id="IPR013525">
    <property type="entry name" value="ABC2_TM"/>
</dbReference>
<keyword evidence="5" id="KW-0547">Nucleotide-binding</keyword>
<keyword evidence="3" id="KW-0597">Phosphoprotein</keyword>
<feature type="transmembrane region" description="Helical" evidence="9">
    <location>
        <begin position="659"/>
        <end position="681"/>
    </location>
</feature>
<dbReference type="Proteomes" id="UP000545761">
    <property type="component" value="Unassembled WGS sequence"/>
</dbReference>
<dbReference type="PANTHER" id="PTHR48041:SF139">
    <property type="entry name" value="PROTEIN SCARLET"/>
    <property type="match status" value="1"/>
</dbReference>
<dbReference type="SMART" id="SM00382">
    <property type="entry name" value="AAA"/>
    <property type="match status" value="1"/>
</dbReference>
<dbReference type="PROSITE" id="PS50006">
    <property type="entry name" value="FHA_DOMAIN"/>
    <property type="match status" value="2"/>
</dbReference>
<feature type="transmembrane region" description="Helical" evidence="9">
    <location>
        <begin position="534"/>
        <end position="560"/>
    </location>
</feature>
<dbReference type="EMBL" id="JACEHE010000017">
    <property type="protein sequence ID" value="MBA2949138.1"/>
    <property type="molecule type" value="Genomic_DNA"/>
</dbReference>
<dbReference type="Gene3D" id="3.40.50.300">
    <property type="entry name" value="P-loop containing nucleotide triphosphate hydrolases"/>
    <property type="match status" value="1"/>
</dbReference>
<evidence type="ECO:0000259" key="10">
    <source>
        <dbReference type="PROSITE" id="PS50006"/>
    </source>
</evidence>
<evidence type="ECO:0000256" key="7">
    <source>
        <dbReference type="ARBA" id="ARBA00022989"/>
    </source>
</evidence>
<feature type="transmembrane region" description="Helical" evidence="9">
    <location>
        <begin position="761"/>
        <end position="783"/>
    </location>
</feature>
<name>A0A7W0DQX8_9ACTN</name>
<sequence>MGHLAPTTDDLVLQTGEGSKTLSAGRRYLVGRDPTSDITFTDKRVSWHHAVLRMDRGSWTVEDVGSTNGTFADGYRVQRRELGPGTFLRFGHRDDGPWATISSVSRPPPTRVEELSHEAGTSASQIFRQPTVVRRVSAPVLTIGRNPDNDVVVDDLIVSRRHAELRVLADGRHEIVDLGSHNGTYVNGQSVTACFLGPDDVVEIGRSSFRLVGDRLEEFADTGRVSFSARRLAVRVEHRGRKRTLLDDVSFGLPEKSLLAVIGPSGCGKSTLLRALTGYRPADDGEVLYDGRDLYRHFPALRQRIGLVPQDDILHRELTVRTALAYAARLRFPGDTERAERDGRIDEVLGELRLGLRADQRIAALSGGQRKRVSVALELLTRPSLLFLDEPTSGLDPGMDRDVMQTLRGLADDGRTVVVVTHSVAELNVCDKLLVMAPGGVVAYFGPPDEALAFFGCQSWADVFQALEERSGDDWFGRYRASPQYAMYYAEAAATEPVHVQEEEQPQPVKPQPWRSQLWTLMRRYLAVIASDRGFLALMVLLPAILGGVSLLVPAASGLVAPEPPEKFNRQAATILQILAIGACFAGCSNSVRELVKERVIYERERATGLSRSAYLMSKIIVLGTISVLQALVICLIGLVPRRLPAEGLILKSAPVVEMTVGIMLLSFVSMMCGLVISALVKTAEKTMPLLVMFCIVQVVFTGLLFQLFDKPVIEQLAWLMPGRWAVGMVATTTDLSRLMPPFDEKNPVLDPLWQHTAAQWWTDAAMLILIAIACGFAVLRLLRRHEPDVMRGR</sequence>
<dbReference type="GO" id="GO:0016887">
    <property type="term" value="F:ATP hydrolysis activity"/>
    <property type="evidence" value="ECO:0007669"/>
    <property type="project" value="InterPro"/>
</dbReference>
<dbReference type="InterPro" id="IPR008984">
    <property type="entry name" value="SMAD_FHA_dom_sf"/>
</dbReference>
<feature type="domain" description="FHA" evidence="10">
    <location>
        <begin position="28"/>
        <end position="77"/>
    </location>
</feature>
<feature type="transmembrane region" description="Helical" evidence="9">
    <location>
        <begin position="688"/>
        <end position="709"/>
    </location>
</feature>
<dbReference type="PROSITE" id="PS00211">
    <property type="entry name" value="ABC_TRANSPORTER_1"/>
    <property type="match status" value="1"/>
</dbReference>
<feature type="domain" description="FHA" evidence="10">
    <location>
        <begin position="141"/>
        <end position="191"/>
    </location>
</feature>
<dbReference type="InterPro" id="IPR003593">
    <property type="entry name" value="AAA+_ATPase"/>
</dbReference>
<dbReference type="Pfam" id="PF01061">
    <property type="entry name" value="ABC2_membrane"/>
    <property type="match status" value="1"/>
</dbReference>
<dbReference type="AlphaFoldDB" id="A0A7W0DQX8"/>
<proteinExistence type="predicted"/>
<accession>A0A7W0DQX8</accession>
<dbReference type="InterPro" id="IPR003439">
    <property type="entry name" value="ABC_transporter-like_ATP-bd"/>
</dbReference>
<dbReference type="PROSITE" id="PS50893">
    <property type="entry name" value="ABC_TRANSPORTER_2"/>
    <property type="match status" value="1"/>
</dbReference>
<evidence type="ECO:0000256" key="2">
    <source>
        <dbReference type="ARBA" id="ARBA00022448"/>
    </source>
</evidence>
<keyword evidence="4 9" id="KW-0812">Transmembrane</keyword>
<evidence type="ECO:0000259" key="11">
    <source>
        <dbReference type="PROSITE" id="PS50893"/>
    </source>
</evidence>
<dbReference type="FunFam" id="3.40.50.300:FF:000474">
    <property type="entry name" value="Putative ABC transporter ATP-binding subunit"/>
    <property type="match status" value="1"/>
</dbReference>
<dbReference type="Gene3D" id="2.60.200.20">
    <property type="match status" value="2"/>
</dbReference>
<evidence type="ECO:0000256" key="3">
    <source>
        <dbReference type="ARBA" id="ARBA00022553"/>
    </source>
</evidence>
<dbReference type="CDD" id="cd00060">
    <property type="entry name" value="FHA"/>
    <property type="match status" value="1"/>
</dbReference>
<dbReference type="PANTHER" id="PTHR48041">
    <property type="entry name" value="ABC TRANSPORTER G FAMILY MEMBER 28"/>
    <property type="match status" value="1"/>
</dbReference>
<dbReference type="GO" id="GO:0005524">
    <property type="term" value="F:ATP binding"/>
    <property type="evidence" value="ECO:0007669"/>
    <property type="project" value="UniProtKB-KW"/>
</dbReference>
<keyword evidence="6" id="KW-0067">ATP-binding</keyword>
<dbReference type="InterPro" id="IPR000253">
    <property type="entry name" value="FHA_dom"/>
</dbReference>
<dbReference type="RefSeq" id="WP_181660083.1">
    <property type="nucleotide sequence ID" value="NZ_JACEHE010000017.1"/>
</dbReference>
<dbReference type="Pfam" id="PF00005">
    <property type="entry name" value="ABC_tran"/>
    <property type="match status" value="1"/>
</dbReference>
<dbReference type="Pfam" id="PF00498">
    <property type="entry name" value="FHA"/>
    <property type="match status" value="2"/>
</dbReference>
<comment type="caution">
    <text evidence="12">The sequence shown here is derived from an EMBL/GenBank/DDBJ whole genome shotgun (WGS) entry which is preliminary data.</text>
</comment>
<dbReference type="InterPro" id="IPR017871">
    <property type="entry name" value="ABC_transporter-like_CS"/>
</dbReference>